<evidence type="ECO:0000313" key="1">
    <source>
        <dbReference type="EMBL" id="KKN56646.1"/>
    </source>
</evidence>
<dbReference type="AlphaFoldDB" id="A0A0F9U5R3"/>
<proteinExistence type="predicted"/>
<reference evidence="1" key="1">
    <citation type="journal article" date="2015" name="Nature">
        <title>Complex archaea that bridge the gap between prokaryotes and eukaryotes.</title>
        <authorList>
            <person name="Spang A."/>
            <person name="Saw J.H."/>
            <person name="Jorgensen S.L."/>
            <person name="Zaremba-Niedzwiedzka K."/>
            <person name="Martijn J."/>
            <person name="Lind A.E."/>
            <person name="van Eijk R."/>
            <person name="Schleper C."/>
            <person name="Guy L."/>
            <person name="Ettema T.J."/>
        </authorList>
    </citation>
    <scope>NUCLEOTIDE SEQUENCE</scope>
</reference>
<gene>
    <name evidence="1" type="ORF">LCGC14_0569630</name>
</gene>
<accession>A0A0F9U5R3</accession>
<organism evidence="1">
    <name type="scientific">marine sediment metagenome</name>
    <dbReference type="NCBI Taxonomy" id="412755"/>
    <lineage>
        <taxon>unclassified sequences</taxon>
        <taxon>metagenomes</taxon>
        <taxon>ecological metagenomes</taxon>
    </lineage>
</organism>
<dbReference type="EMBL" id="LAZR01000835">
    <property type="protein sequence ID" value="KKN56646.1"/>
    <property type="molecule type" value="Genomic_DNA"/>
</dbReference>
<sequence length="87" mass="10181">MKTLKDISGNAQSGYPRMWAKRDELREEAIKWIKELSKELEKPNIYPLDSRKEKITGVCATIEWITIFFNITEEDLNTSNTDSENKE</sequence>
<name>A0A0F9U5R3_9ZZZZ</name>
<protein>
    <submittedName>
        <fullName evidence="1">Uncharacterized protein</fullName>
    </submittedName>
</protein>
<comment type="caution">
    <text evidence="1">The sequence shown here is derived from an EMBL/GenBank/DDBJ whole genome shotgun (WGS) entry which is preliminary data.</text>
</comment>